<reference evidence="3" key="2">
    <citation type="submission" date="2012-11" db="EMBL/GenBank/DDBJ databases">
        <authorList>
            <person name="Kuo A."/>
            <person name="Curtis B.A."/>
            <person name="Tanifuji G."/>
            <person name="Burki F."/>
            <person name="Gruber A."/>
            <person name="Irimia M."/>
            <person name="Maruyama S."/>
            <person name="Arias M.C."/>
            <person name="Ball S.G."/>
            <person name="Gile G.H."/>
            <person name="Hirakawa Y."/>
            <person name="Hopkins J.F."/>
            <person name="Rensing S.A."/>
            <person name="Schmutz J."/>
            <person name="Symeonidi A."/>
            <person name="Elias M."/>
            <person name="Eveleigh R.J."/>
            <person name="Herman E.K."/>
            <person name="Klute M.J."/>
            <person name="Nakayama T."/>
            <person name="Obornik M."/>
            <person name="Reyes-Prieto A."/>
            <person name="Armbrust E.V."/>
            <person name="Aves S.J."/>
            <person name="Beiko R.G."/>
            <person name="Coutinho P."/>
            <person name="Dacks J.B."/>
            <person name="Durnford D.G."/>
            <person name="Fast N.M."/>
            <person name="Green B.R."/>
            <person name="Grisdale C."/>
            <person name="Hempe F."/>
            <person name="Henrissat B."/>
            <person name="Hoppner M.P."/>
            <person name="Ishida K.-I."/>
            <person name="Kim E."/>
            <person name="Koreny L."/>
            <person name="Kroth P.G."/>
            <person name="Liu Y."/>
            <person name="Malik S.-B."/>
            <person name="Maier U.G."/>
            <person name="McRose D."/>
            <person name="Mock T."/>
            <person name="Neilson J.A."/>
            <person name="Onodera N.T."/>
            <person name="Poole A.M."/>
            <person name="Pritham E.J."/>
            <person name="Richards T.A."/>
            <person name="Rocap G."/>
            <person name="Roy S.W."/>
            <person name="Sarai C."/>
            <person name="Schaack S."/>
            <person name="Shirato S."/>
            <person name="Slamovits C.H."/>
            <person name="Spencer D.F."/>
            <person name="Suzuki S."/>
            <person name="Worden A.Z."/>
            <person name="Zauner S."/>
            <person name="Barry K."/>
            <person name="Bell C."/>
            <person name="Bharti A.K."/>
            <person name="Crow J.A."/>
            <person name="Grimwood J."/>
            <person name="Kramer R."/>
            <person name="Lindquist E."/>
            <person name="Lucas S."/>
            <person name="Salamov A."/>
            <person name="McFadden G.I."/>
            <person name="Lane C.E."/>
            <person name="Keeling P.J."/>
            <person name="Gray M.W."/>
            <person name="Grigoriev I.V."/>
            <person name="Archibald J.M."/>
        </authorList>
    </citation>
    <scope>NUCLEOTIDE SEQUENCE</scope>
    <source>
        <strain evidence="3">CCMP2712</strain>
    </source>
</reference>
<dbReference type="Gene3D" id="3.80.10.10">
    <property type="entry name" value="Ribonuclease Inhibitor"/>
    <property type="match status" value="1"/>
</dbReference>
<evidence type="ECO:0000313" key="1">
    <source>
        <dbReference type="EMBL" id="EKX44905.1"/>
    </source>
</evidence>
<proteinExistence type="predicted"/>
<keyword evidence="3" id="KW-1185">Reference proteome</keyword>
<dbReference type="PANTHER" id="PTHR24110:SF3">
    <property type="entry name" value="CENTROSOMAL PROTEIN OF 78 KDA"/>
    <property type="match status" value="1"/>
</dbReference>
<feature type="non-terminal residue" evidence="1">
    <location>
        <position position="1"/>
    </location>
</feature>
<dbReference type="Proteomes" id="UP000011087">
    <property type="component" value="Unassembled WGS sequence"/>
</dbReference>
<dbReference type="PANTHER" id="PTHR24110">
    <property type="entry name" value="CENTROSOMAL PROTEIN OF 78 KDA"/>
    <property type="match status" value="1"/>
</dbReference>
<dbReference type="GeneID" id="17301438"/>
<sequence length="80" mass="8727">NQCLQMLVLKYNNLTAVGARRIGDLLRSTVPLAGLDLSHNMLGDEGFKELYSALRENSSLTSLSLRANGLTNASQLLLHD</sequence>
<evidence type="ECO:0000313" key="2">
    <source>
        <dbReference type="EnsemblProtists" id="EKX44905"/>
    </source>
</evidence>
<dbReference type="PaxDb" id="55529-EKX44905"/>
<dbReference type="OrthoDB" id="120976at2759"/>
<dbReference type="EnsemblProtists" id="EKX44905">
    <property type="protein sequence ID" value="EKX44905"/>
    <property type="gene ID" value="GUITHDRAFT_58703"/>
</dbReference>
<dbReference type="SMART" id="SM00368">
    <property type="entry name" value="LRR_RI"/>
    <property type="match status" value="3"/>
</dbReference>
<dbReference type="AlphaFoldDB" id="L1J9Z2"/>
<reference evidence="1 3" key="1">
    <citation type="journal article" date="2012" name="Nature">
        <title>Algal genomes reveal evolutionary mosaicism and the fate of nucleomorphs.</title>
        <authorList>
            <consortium name="DOE Joint Genome Institute"/>
            <person name="Curtis B.A."/>
            <person name="Tanifuji G."/>
            <person name="Burki F."/>
            <person name="Gruber A."/>
            <person name="Irimia M."/>
            <person name="Maruyama S."/>
            <person name="Arias M.C."/>
            <person name="Ball S.G."/>
            <person name="Gile G.H."/>
            <person name="Hirakawa Y."/>
            <person name="Hopkins J.F."/>
            <person name="Kuo A."/>
            <person name="Rensing S.A."/>
            <person name="Schmutz J."/>
            <person name="Symeonidi A."/>
            <person name="Elias M."/>
            <person name="Eveleigh R.J."/>
            <person name="Herman E.K."/>
            <person name="Klute M.J."/>
            <person name="Nakayama T."/>
            <person name="Obornik M."/>
            <person name="Reyes-Prieto A."/>
            <person name="Armbrust E.V."/>
            <person name="Aves S.J."/>
            <person name="Beiko R.G."/>
            <person name="Coutinho P."/>
            <person name="Dacks J.B."/>
            <person name="Durnford D.G."/>
            <person name="Fast N.M."/>
            <person name="Green B.R."/>
            <person name="Grisdale C.J."/>
            <person name="Hempel F."/>
            <person name="Henrissat B."/>
            <person name="Hoppner M.P."/>
            <person name="Ishida K."/>
            <person name="Kim E."/>
            <person name="Koreny L."/>
            <person name="Kroth P.G."/>
            <person name="Liu Y."/>
            <person name="Malik S.B."/>
            <person name="Maier U.G."/>
            <person name="McRose D."/>
            <person name="Mock T."/>
            <person name="Neilson J.A."/>
            <person name="Onodera N.T."/>
            <person name="Poole A.M."/>
            <person name="Pritham E.J."/>
            <person name="Richards T.A."/>
            <person name="Rocap G."/>
            <person name="Roy S.W."/>
            <person name="Sarai C."/>
            <person name="Schaack S."/>
            <person name="Shirato S."/>
            <person name="Slamovits C.H."/>
            <person name="Spencer D.F."/>
            <person name="Suzuki S."/>
            <person name="Worden A.Z."/>
            <person name="Zauner S."/>
            <person name="Barry K."/>
            <person name="Bell C."/>
            <person name="Bharti A.K."/>
            <person name="Crow J.A."/>
            <person name="Grimwood J."/>
            <person name="Kramer R."/>
            <person name="Lindquist E."/>
            <person name="Lucas S."/>
            <person name="Salamov A."/>
            <person name="McFadden G.I."/>
            <person name="Lane C.E."/>
            <person name="Keeling P.J."/>
            <person name="Gray M.W."/>
            <person name="Grigoriev I.V."/>
            <person name="Archibald J.M."/>
        </authorList>
    </citation>
    <scope>NUCLEOTIDE SEQUENCE</scope>
    <source>
        <strain evidence="1 3">CCMP2712</strain>
    </source>
</reference>
<dbReference type="InterPro" id="IPR032675">
    <property type="entry name" value="LRR_dom_sf"/>
</dbReference>
<protein>
    <submittedName>
        <fullName evidence="1 2">Uncharacterized protein</fullName>
    </submittedName>
</protein>
<name>L1J9Z2_GUITC</name>
<dbReference type="SUPFAM" id="SSF52047">
    <property type="entry name" value="RNI-like"/>
    <property type="match status" value="1"/>
</dbReference>
<reference evidence="2" key="3">
    <citation type="submission" date="2015-06" db="UniProtKB">
        <authorList>
            <consortium name="EnsemblProtists"/>
        </authorList>
    </citation>
    <scope>IDENTIFICATION</scope>
</reference>
<accession>L1J9Z2</accession>
<dbReference type="HOGENOM" id="CLU_2597442_0_0_1"/>
<dbReference type="EMBL" id="JH993002">
    <property type="protein sequence ID" value="EKX44905.1"/>
    <property type="molecule type" value="Genomic_DNA"/>
</dbReference>
<feature type="non-terminal residue" evidence="1">
    <location>
        <position position="80"/>
    </location>
</feature>
<dbReference type="InterPro" id="IPR001611">
    <property type="entry name" value="Leu-rich_rpt"/>
</dbReference>
<organism evidence="1">
    <name type="scientific">Guillardia theta (strain CCMP2712)</name>
    <name type="common">Cryptophyte</name>
    <dbReference type="NCBI Taxonomy" id="905079"/>
    <lineage>
        <taxon>Eukaryota</taxon>
        <taxon>Cryptophyceae</taxon>
        <taxon>Pyrenomonadales</taxon>
        <taxon>Geminigeraceae</taxon>
        <taxon>Guillardia</taxon>
    </lineage>
</organism>
<evidence type="ECO:0000313" key="3">
    <source>
        <dbReference type="Proteomes" id="UP000011087"/>
    </source>
</evidence>
<dbReference type="Pfam" id="PF13516">
    <property type="entry name" value="LRR_6"/>
    <property type="match status" value="3"/>
</dbReference>
<dbReference type="RefSeq" id="XP_005831885.1">
    <property type="nucleotide sequence ID" value="XM_005831828.1"/>
</dbReference>
<gene>
    <name evidence="1" type="ORF">GUITHDRAFT_58703</name>
</gene>
<dbReference type="KEGG" id="gtt:GUITHDRAFT_58703"/>